<evidence type="ECO:0000313" key="2">
    <source>
        <dbReference type="EMBL" id="KAG5449361.1"/>
    </source>
</evidence>
<evidence type="ECO:0000313" key="3">
    <source>
        <dbReference type="Proteomes" id="UP000286415"/>
    </source>
</evidence>
<organism evidence="2 3">
    <name type="scientific">Clonorchis sinensis</name>
    <name type="common">Chinese liver fluke</name>
    <dbReference type="NCBI Taxonomy" id="79923"/>
    <lineage>
        <taxon>Eukaryota</taxon>
        <taxon>Metazoa</taxon>
        <taxon>Spiralia</taxon>
        <taxon>Lophotrochozoa</taxon>
        <taxon>Platyhelminthes</taxon>
        <taxon>Trematoda</taxon>
        <taxon>Digenea</taxon>
        <taxon>Opisthorchiida</taxon>
        <taxon>Opisthorchiata</taxon>
        <taxon>Opisthorchiidae</taxon>
        <taxon>Clonorchis</taxon>
    </lineage>
</organism>
<feature type="region of interest" description="Disordered" evidence="1">
    <location>
        <begin position="61"/>
        <end position="93"/>
    </location>
</feature>
<feature type="compositionally biased region" description="Polar residues" evidence="1">
    <location>
        <begin position="73"/>
        <end position="84"/>
    </location>
</feature>
<gene>
    <name evidence="2" type="ORF">CSKR_101194</name>
</gene>
<evidence type="ECO:0000256" key="1">
    <source>
        <dbReference type="SAM" id="MobiDB-lite"/>
    </source>
</evidence>
<comment type="caution">
    <text evidence="2">The sequence shown here is derived from an EMBL/GenBank/DDBJ whole genome shotgun (WGS) entry which is preliminary data.</text>
</comment>
<sequence>MQMHYCSYGTIRHMFQPQNWRTRRLFARPLAIDQPGMRDSVSVAGTFTSIAQWVAEVRKPPHHGKVQSLRDGLSTSQYEQSLDPNRNPLDDPTGNALFAELNRGEGWTAQSSMI</sequence>
<reference evidence="2 3" key="1">
    <citation type="journal article" date="2018" name="Biotechnol. Adv.">
        <title>Improved genomic resources and new bioinformatic workflow for the carcinogenic parasite Clonorchis sinensis: Biotechnological implications.</title>
        <authorList>
            <person name="Wang D."/>
            <person name="Korhonen P.K."/>
            <person name="Gasser R.B."/>
            <person name="Young N.D."/>
        </authorList>
    </citation>
    <scope>NUCLEOTIDE SEQUENCE [LARGE SCALE GENOMIC DNA]</scope>
    <source>
        <strain evidence="2">Cs-k2</strain>
    </source>
</reference>
<dbReference type="EMBL" id="NIRI02000042">
    <property type="protein sequence ID" value="KAG5449361.1"/>
    <property type="molecule type" value="Genomic_DNA"/>
</dbReference>
<name>A0A419Q8H1_CLOSI</name>
<keyword evidence="3" id="KW-1185">Reference proteome</keyword>
<protein>
    <submittedName>
        <fullName evidence="2">Uncharacterized protein</fullName>
    </submittedName>
</protein>
<proteinExistence type="predicted"/>
<reference evidence="2 3" key="2">
    <citation type="journal article" date="2021" name="Genomics">
        <title>High-quality reference genome for Clonorchis sinensis.</title>
        <authorList>
            <person name="Young N.D."/>
            <person name="Stroehlein A.J."/>
            <person name="Kinkar L."/>
            <person name="Wang T."/>
            <person name="Sohn W.M."/>
            <person name="Chang B.C.H."/>
            <person name="Kaur P."/>
            <person name="Weisz D."/>
            <person name="Dudchenko O."/>
            <person name="Aiden E.L."/>
            <person name="Korhonen P.K."/>
            <person name="Gasser R.B."/>
        </authorList>
    </citation>
    <scope>NUCLEOTIDE SEQUENCE [LARGE SCALE GENOMIC DNA]</scope>
    <source>
        <strain evidence="2">Cs-k2</strain>
    </source>
</reference>
<dbReference type="InParanoid" id="A0A419Q8H1"/>
<accession>A0A419Q8H1</accession>
<dbReference type="AlphaFoldDB" id="A0A419Q8H1"/>
<dbReference type="Proteomes" id="UP000286415">
    <property type="component" value="Unassembled WGS sequence"/>
</dbReference>